<dbReference type="AlphaFoldDB" id="A0A8S0X9V3"/>
<dbReference type="InterPro" id="IPR002559">
    <property type="entry name" value="Transposase_11"/>
</dbReference>
<dbReference type="GO" id="GO:0006313">
    <property type="term" value="P:DNA transposition"/>
    <property type="evidence" value="ECO:0007669"/>
    <property type="project" value="InterPro"/>
</dbReference>
<dbReference type="EMBL" id="CADCXN010000113">
    <property type="protein sequence ID" value="CAA9892706.1"/>
    <property type="molecule type" value="Genomic_DNA"/>
</dbReference>
<comment type="caution">
    <text evidence="2">The sequence shown here is derived from an EMBL/GenBank/DDBJ whole genome shotgun (WGS) entry which is preliminary data.</text>
</comment>
<dbReference type="PANTHER" id="PTHR30007">
    <property type="entry name" value="PHP DOMAIN PROTEIN"/>
    <property type="match status" value="1"/>
</dbReference>
<reference evidence="2 3" key="1">
    <citation type="submission" date="2020-02" db="EMBL/GenBank/DDBJ databases">
        <authorList>
            <person name="Hogendoorn C."/>
        </authorList>
    </citation>
    <scope>NUCLEOTIDE SEQUENCE [LARGE SCALE GENOMIC DNA]</scope>
    <source>
        <strain evidence="2">METHB21</strain>
    </source>
</reference>
<feature type="domain" description="Transposase IS4-like" evidence="1">
    <location>
        <begin position="3"/>
        <end position="90"/>
    </location>
</feature>
<proteinExistence type="predicted"/>
<evidence type="ECO:0000259" key="1">
    <source>
        <dbReference type="Pfam" id="PF01609"/>
    </source>
</evidence>
<dbReference type="GO" id="GO:0003677">
    <property type="term" value="F:DNA binding"/>
    <property type="evidence" value="ECO:0007669"/>
    <property type="project" value="InterPro"/>
</dbReference>
<name>A0A8S0X9V3_9GAMM</name>
<dbReference type="PANTHER" id="PTHR30007:SF0">
    <property type="entry name" value="TRANSPOSASE"/>
    <property type="match status" value="1"/>
</dbReference>
<dbReference type="Proteomes" id="UP000494216">
    <property type="component" value="Unassembled WGS sequence"/>
</dbReference>
<sequence length="112" mass="11551">MCIVDAQSVKNTDGARDKAYEAGKKVAGLKRHIFVDSPALPPAIAVTTANITDHLGALEAIARNLTGLSAVASLLGDGGFTGQPFAEAVQRSPGAALQVPKRHELHTLAVLA</sequence>
<organism evidence="2 3">
    <name type="scientific">Candidatus Methylobacter favarea</name>
    <dbReference type="NCBI Taxonomy" id="2707345"/>
    <lineage>
        <taxon>Bacteria</taxon>
        <taxon>Pseudomonadati</taxon>
        <taxon>Pseudomonadota</taxon>
        <taxon>Gammaproteobacteria</taxon>
        <taxon>Methylococcales</taxon>
        <taxon>Methylococcaceae</taxon>
        <taxon>Methylobacter</taxon>
    </lineage>
</organism>
<accession>A0A8S0X9V3</accession>
<gene>
    <name evidence="2" type="ORF">METHB2_80023</name>
</gene>
<dbReference type="GO" id="GO:0004803">
    <property type="term" value="F:transposase activity"/>
    <property type="evidence" value="ECO:0007669"/>
    <property type="project" value="InterPro"/>
</dbReference>
<keyword evidence="3" id="KW-1185">Reference proteome</keyword>
<evidence type="ECO:0000313" key="2">
    <source>
        <dbReference type="EMBL" id="CAA9892706.1"/>
    </source>
</evidence>
<evidence type="ECO:0000313" key="3">
    <source>
        <dbReference type="Proteomes" id="UP000494216"/>
    </source>
</evidence>
<protein>
    <submittedName>
        <fullName evidence="2">Transposase</fullName>
    </submittedName>
</protein>
<dbReference type="Pfam" id="PF01609">
    <property type="entry name" value="DDE_Tnp_1"/>
    <property type="match status" value="1"/>
</dbReference>